<gene>
    <name evidence="1" type="ORF">L798_08102</name>
</gene>
<evidence type="ECO:0000313" key="1">
    <source>
        <dbReference type="EMBL" id="KDR16946.1"/>
    </source>
</evidence>
<dbReference type="AlphaFoldDB" id="A0A067R1T0"/>
<evidence type="ECO:0000313" key="2">
    <source>
        <dbReference type="Proteomes" id="UP000027135"/>
    </source>
</evidence>
<accession>A0A067R1T0</accession>
<dbReference type="Proteomes" id="UP000027135">
    <property type="component" value="Unassembled WGS sequence"/>
</dbReference>
<dbReference type="EMBL" id="KK852768">
    <property type="protein sequence ID" value="KDR16946.1"/>
    <property type="molecule type" value="Genomic_DNA"/>
</dbReference>
<sequence length="158" mass="17883">MKVLGHYSIHKVSPTTLTSSQSTMSYNITGNRPRFCATLCTNFLKLVEKLIILKDVEGSGRVLFEVLSQHLPAATEENTRPSGREPKRYAKVSVTLAVFSDVSLKFHRPNDVYKSVLVLYEPGRQWARTSYNSFYVNPPVKEVRGTLTGDRIKEFVTQ</sequence>
<reference evidence="1 2" key="1">
    <citation type="journal article" date="2014" name="Nat. Commun.">
        <title>Molecular traces of alternative social organization in a termite genome.</title>
        <authorList>
            <person name="Terrapon N."/>
            <person name="Li C."/>
            <person name="Robertson H.M."/>
            <person name="Ji L."/>
            <person name="Meng X."/>
            <person name="Booth W."/>
            <person name="Chen Z."/>
            <person name="Childers C.P."/>
            <person name="Glastad K.M."/>
            <person name="Gokhale K."/>
            <person name="Gowin J."/>
            <person name="Gronenberg W."/>
            <person name="Hermansen R.A."/>
            <person name="Hu H."/>
            <person name="Hunt B.G."/>
            <person name="Huylmans A.K."/>
            <person name="Khalil S.M."/>
            <person name="Mitchell R.D."/>
            <person name="Munoz-Torres M.C."/>
            <person name="Mustard J.A."/>
            <person name="Pan H."/>
            <person name="Reese J.T."/>
            <person name="Scharf M.E."/>
            <person name="Sun F."/>
            <person name="Vogel H."/>
            <person name="Xiao J."/>
            <person name="Yang W."/>
            <person name="Yang Z."/>
            <person name="Yang Z."/>
            <person name="Zhou J."/>
            <person name="Zhu J."/>
            <person name="Brent C.S."/>
            <person name="Elsik C.G."/>
            <person name="Goodisman M.A."/>
            <person name="Liberles D.A."/>
            <person name="Roe R.M."/>
            <person name="Vargo E.L."/>
            <person name="Vilcinskas A."/>
            <person name="Wang J."/>
            <person name="Bornberg-Bauer E."/>
            <person name="Korb J."/>
            <person name="Zhang G."/>
            <person name="Liebig J."/>
        </authorList>
    </citation>
    <scope>NUCLEOTIDE SEQUENCE [LARGE SCALE GENOMIC DNA]</scope>
    <source>
        <tissue evidence="1">Whole organism</tissue>
    </source>
</reference>
<name>A0A067R1T0_ZOONE</name>
<keyword evidence="2" id="KW-1185">Reference proteome</keyword>
<organism evidence="1 2">
    <name type="scientific">Zootermopsis nevadensis</name>
    <name type="common">Dampwood termite</name>
    <dbReference type="NCBI Taxonomy" id="136037"/>
    <lineage>
        <taxon>Eukaryota</taxon>
        <taxon>Metazoa</taxon>
        <taxon>Ecdysozoa</taxon>
        <taxon>Arthropoda</taxon>
        <taxon>Hexapoda</taxon>
        <taxon>Insecta</taxon>
        <taxon>Pterygota</taxon>
        <taxon>Neoptera</taxon>
        <taxon>Polyneoptera</taxon>
        <taxon>Dictyoptera</taxon>
        <taxon>Blattodea</taxon>
        <taxon>Blattoidea</taxon>
        <taxon>Termitoidae</taxon>
        <taxon>Termopsidae</taxon>
        <taxon>Zootermopsis</taxon>
    </lineage>
</organism>
<protein>
    <submittedName>
        <fullName evidence="1">Uncharacterized protein</fullName>
    </submittedName>
</protein>
<dbReference type="InParanoid" id="A0A067R1T0"/>
<proteinExistence type="predicted"/>